<reference evidence="2 3" key="1">
    <citation type="journal article" date="2018" name="Mol. Plant">
        <title>The genome of Artemisia annua provides insight into the evolution of Asteraceae family and artemisinin biosynthesis.</title>
        <authorList>
            <person name="Shen Q."/>
            <person name="Zhang L."/>
            <person name="Liao Z."/>
            <person name="Wang S."/>
            <person name="Yan T."/>
            <person name="Shi P."/>
            <person name="Liu M."/>
            <person name="Fu X."/>
            <person name="Pan Q."/>
            <person name="Wang Y."/>
            <person name="Lv Z."/>
            <person name="Lu X."/>
            <person name="Zhang F."/>
            <person name="Jiang W."/>
            <person name="Ma Y."/>
            <person name="Chen M."/>
            <person name="Hao X."/>
            <person name="Li L."/>
            <person name="Tang Y."/>
            <person name="Lv G."/>
            <person name="Zhou Y."/>
            <person name="Sun X."/>
            <person name="Brodelius P.E."/>
            <person name="Rose J.K.C."/>
            <person name="Tang K."/>
        </authorList>
    </citation>
    <scope>NUCLEOTIDE SEQUENCE [LARGE SCALE GENOMIC DNA]</scope>
    <source>
        <strain evidence="3">cv. Huhao1</strain>
        <tissue evidence="2">Leaf</tissue>
    </source>
</reference>
<sequence length="120" mass="13705">MASSRMARFVSEVAPPQFVSLMRRRRTKMLDTISEDEREFSMNESSSQAYSAPSHQATSSANSVHYIKQAAQRKDEMKKPDDVVKSILDNVKLKLLSLKVRNSVAVRNVEKDWSIECKKI</sequence>
<feature type="region of interest" description="Disordered" evidence="1">
    <location>
        <begin position="34"/>
        <end position="65"/>
    </location>
</feature>
<protein>
    <submittedName>
        <fullName evidence="2">Uncharacterized protein</fullName>
    </submittedName>
</protein>
<gene>
    <name evidence="2" type="ORF">CTI12_AA087160</name>
</gene>
<name>A0A2U1Q161_ARTAN</name>
<evidence type="ECO:0000313" key="2">
    <source>
        <dbReference type="EMBL" id="PWA91759.1"/>
    </source>
</evidence>
<accession>A0A2U1Q161</accession>
<evidence type="ECO:0000313" key="3">
    <source>
        <dbReference type="Proteomes" id="UP000245207"/>
    </source>
</evidence>
<dbReference type="OrthoDB" id="783496at2759"/>
<dbReference type="EMBL" id="PKPP01000520">
    <property type="protein sequence ID" value="PWA91759.1"/>
    <property type="molecule type" value="Genomic_DNA"/>
</dbReference>
<organism evidence="2 3">
    <name type="scientific">Artemisia annua</name>
    <name type="common">Sweet wormwood</name>
    <dbReference type="NCBI Taxonomy" id="35608"/>
    <lineage>
        <taxon>Eukaryota</taxon>
        <taxon>Viridiplantae</taxon>
        <taxon>Streptophyta</taxon>
        <taxon>Embryophyta</taxon>
        <taxon>Tracheophyta</taxon>
        <taxon>Spermatophyta</taxon>
        <taxon>Magnoliopsida</taxon>
        <taxon>eudicotyledons</taxon>
        <taxon>Gunneridae</taxon>
        <taxon>Pentapetalae</taxon>
        <taxon>asterids</taxon>
        <taxon>campanulids</taxon>
        <taxon>Asterales</taxon>
        <taxon>Asteraceae</taxon>
        <taxon>Asteroideae</taxon>
        <taxon>Anthemideae</taxon>
        <taxon>Artemisiinae</taxon>
        <taxon>Artemisia</taxon>
    </lineage>
</organism>
<dbReference type="AlphaFoldDB" id="A0A2U1Q161"/>
<keyword evidence="3" id="KW-1185">Reference proteome</keyword>
<feature type="compositionally biased region" description="Polar residues" evidence="1">
    <location>
        <begin position="42"/>
        <end position="63"/>
    </location>
</feature>
<evidence type="ECO:0000256" key="1">
    <source>
        <dbReference type="SAM" id="MobiDB-lite"/>
    </source>
</evidence>
<comment type="caution">
    <text evidence="2">The sequence shown here is derived from an EMBL/GenBank/DDBJ whole genome shotgun (WGS) entry which is preliminary data.</text>
</comment>
<proteinExistence type="predicted"/>
<dbReference type="PANTHER" id="PTHR35101:SF12">
    <property type="entry name" value="OS02G0162600 PROTEIN"/>
    <property type="match status" value="1"/>
</dbReference>
<dbReference type="Proteomes" id="UP000245207">
    <property type="component" value="Unassembled WGS sequence"/>
</dbReference>
<dbReference type="PANTHER" id="PTHR35101">
    <property type="entry name" value="OS02G0162600 PROTEIN"/>
    <property type="match status" value="1"/>
</dbReference>